<reference evidence="4 5" key="1">
    <citation type="submission" date="2023-07" db="EMBL/GenBank/DDBJ databases">
        <title>Sequencing the genomes of 1000 actinobacteria strains.</title>
        <authorList>
            <person name="Klenk H.-P."/>
        </authorList>
    </citation>
    <scope>NUCLEOTIDE SEQUENCE [LARGE SCALE GENOMIC DNA]</scope>
    <source>
        <strain evidence="4 5">DSM 44709</strain>
    </source>
</reference>
<evidence type="ECO:0000259" key="3">
    <source>
        <dbReference type="Pfam" id="PF13401"/>
    </source>
</evidence>
<gene>
    <name evidence="4" type="ORF">J2S42_003365</name>
</gene>
<feature type="coiled-coil region" evidence="1">
    <location>
        <begin position="638"/>
        <end position="665"/>
    </location>
</feature>
<dbReference type="Gene3D" id="1.25.40.10">
    <property type="entry name" value="Tetratricopeptide repeat domain"/>
    <property type="match status" value="2"/>
</dbReference>
<dbReference type="InterPro" id="IPR049945">
    <property type="entry name" value="AAA_22"/>
</dbReference>
<keyword evidence="2" id="KW-1133">Transmembrane helix</keyword>
<proteinExistence type="predicted"/>
<dbReference type="GO" id="GO:0043531">
    <property type="term" value="F:ADP binding"/>
    <property type="evidence" value="ECO:0007669"/>
    <property type="project" value="InterPro"/>
</dbReference>
<dbReference type="SUPFAM" id="SSF52540">
    <property type="entry name" value="P-loop containing nucleoside triphosphate hydrolases"/>
    <property type="match status" value="1"/>
</dbReference>
<dbReference type="PANTHER" id="PTHR47691">
    <property type="entry name" value="REGULATOR-RELATED"/>
    <property type="match status" value="1"/>
</dbReference>
<dbReference type="Pfam" id="PF13401">
    <property type="entry name" value="AAA_22"/>
    <property type="match status" value="1"/>
</dbReference>
<evidence type="ECO:0000313" key="4">
    <source>
        <dbReference type="EMBL" id="MDQ0366696.1"/>
    </source>
</evidence>
<sequence length="743" mass="79425">MRQDRVTVLQLAMSGLLTALLAIAINVATGGRLPGPFAALAWLAWPIVAVLAVALIALSIRQHRLAGGGQTSHRPAVPAELPPARPIHGRARELAAIRNARARTPVVVITGAPGAGKTALAVRAAHDLRRHYPDGQLYADLRGAGTVVTPDAVLAAFLRALGEPDTAAPLPEITNRFRTVVAGLRLVIVLDDALEEDQILPLLPGGTGSLVLITSRRPLTAGHPVRLGGLGPGDARALLSATAGRARITADPAGTDRIIAACAGLPLAVQLAAARLRDRPAWRPGDLADHLDDDARRLGELKHGDAAVRATFHSAYDGLSGTDRLVFRRAGAHPGTVFGTGAAAALTGLDEATAGDALDRLTDAMLADSPAPGRYRLHDLLRLYARELCDDDAALDRLLDWLTTTAAPGAWRDLELDNALAALGEAVRTGRYEAVSALVERVHPLLDRTGDHVHRLPLWQAGAAAAAALGDDRRRVRALREIAHSHHDLGRLDAALGPAREALDIAERLDDRREIARAARELGEVLRGRHDFGPAEEHLRRALALFEETGTPEEGIEIRSALGTLYNLTGRPGLAVDLISASVGLFDPPFGDPRHAWAVLGLGTSHRMLGDLPRSAGLVRLSATWAATAADDYVLGYCAQELGLIAREERRFAEAEQEFRRMRDLHRRIRHDTGVATAHHHLGVLAHRRGRHRHALSELTVAMDLFARLGNTARLDRSRAARADVLDALGRHAEAAADRAAAR</sequence>
<accession>A0AAE3VZI0</accession>
<feature type="transmembrane region" description="Helical" evidence="2">
    <location>
        <begin position="40"/>
        <end position="60"/>
    </location>
</feature>
<evidence type="ECO:0000313" key="5">
    <source>
        <dbReference type="Proteomes" id="UP001240236"/>
    </source>
</evidence>
<dbReference type="AlphaFoldDB" id="A0AAE3VZI0"/>
<dbReference type="InterPro" id="IPR027417">
    <property type="entry name" value="P-loop_NTPase"/>
</dbReference>
<organism evidence="4 5">
    <name type="scientific">Catenuloplanes indicus</name>
    <dbReference type="NCBI Taxonomy" id="137267"/>
    <lineage>
        <taxon>Bacteria</taxon>
        <taxon>Bacillati</taxon>
        <taxon>Actinomycetota</taxon>
        <taxon>Actinomycetes</taxon>
        <taxon>Micromonosporales</taxon>
        <taxon>Micromonosporaceae</taxon>
        <taxon>Catenuloplanes</taxon>
    </lineage>
</organism>
<dbReference type="EMBL" id="JAUSUZ010000001">
    <property type="protein sequence ID" value="MDQ0366696.1"/>
    <property type="molecule type" value="Genomic_DNA"/>
</dbReference>
<protein>
    <submittedName>
        <fullName evidence="4">Tetratricopeptide (TPR) repeat protein</fullName>
    </submittedName>
</protein>
<dbReference type="RefSeq" id="WP_307240218.1">
    <property type="nucleotide sequence ID" value="NZ_JAUSUZ010000001.1"/>
</dbReference>
<dbReference type="Pfam" id="PF13424">
    <property type="entry name" value="TPR_12"/>
    <property type="match status" value="1"/>
</dbReference>
<keyword evidence="2" id="KW-0472">Membrane</keyword>
<dbReference type="PANTHER" id="PTHR47691:SF3">
    <property type="entry name" value="HTH-TYPE TRANSCRIPTIONAL REGULATOR RV0890C-RELATED"/>
    <property type="match status" value="1"/>
</dbReference>
<name>A0AAE3VZI0_9ACTN</name>
<keyword evidence="5" id="KW-1185">Reference proteome</keyword>
<comment type="caution">
    <text evidence="4">The sequence shown here is derived from an EMBL/GenBank/DDBJ whole genome shotgun (WGS) entry which is preliminary data.</text>
</comment>
<dbReference type="SUPFAM" id="SSF48452">
    <property type="entry name" value="TPR-like"/>
    <property type="match status" value="2"/>
</dbReference>
<dbReference type="Proteomes" id="UP001240236">
    <property type="component" value="Unassembled WGS sequence"/>
</dbReference>
<dbReference type="InterPro" id="IPR011990">
    <property type="entry name" value="TPR-like_helical_dom_sf"/>
</dbReference>
<keyword evidence="1" id="KW-0175">Coiled coil</keyword>
<evidence type="ECO:0000256" key="2">
    <source>
        <dbReference type="SAM" id="Phobius"/>
    </source>
</evidence>
<dbReference type="PRINTS" id="PR00364">
    <property type="entry name" value="DISEASERSIST"/>
</dbReference>
<dbReference type="Gene3D" id="3.40.50.300">
    <property type="entry name" value="P-loop containing nucleotide triphosphate hydrolases"/>
    <property type="match status" value="1"/>
</dbReference>
<evidence type="ECO:0000256" key="1">
    <source>
        <dbReference type="SAM" id="Coils"/>
    </source>
</evidence>
<dbReference type="SMART" id="SM00028">
    <property type="entry name" value="TPR"/>
    <property type="match status" value="4"/>
</dbReference>
<dbReference type="InterPro" id="IPR019734">
    <property type="entry name" value="TPR_rpt"/>
</dbReference>
<feature type="domain" description="ORC1/DEAH AAA+ ATPase" evidence="3">
    <location>
        <begin position="105"/>
        <end position="193"/>
    </location>
</feature>
<keyword evidence="2" id="KW-0812">Transmembrane</keyword>